<dbReference type="CDD" id="cd03375">
    <property type="entry name" value="TPP_OGFOR"/>
    <property type="match status" value="1"/>
</dbReference>
<evidence type="ECO:0000259" key="13">
    <source>
        <dbReference type="Pfam" id="PF02775"/>
    </source>
</evidence>
<comment type="cofactor">
    <cofactor evidence="1">
        <name>Mg(2+)</name>
        <dbReference type="ChEBI" id="CHEBI:18420"/>
    </cofactor>
</comment>
<evidence type="ECO:0000259" key="14">
    <source>
        <dbReference type="Pfam" id="PF12367"/>
    </source>
</evidence>
<dbReference type="GeneID" id="1463563"/>
<comment type="cofactor">
    <cofactor evidence="2">
        <name>thiamine diphosphate</name>
        <dbReference type="ChEBI" id="CHEBI:58937"/>
    </cofactor>
</comment>
<dbReference type="OMA" id="GCGNFPI"/>
<evidence type="ECO:0000313" key="15">
    <source>
        <dbReference type="EMBL" id="HII47912.1"/>
    </source>
</evidence>
<dbReference type="NCBIfam" id="TIGR02177">
    <property type="entry name" value="PorB_KorB"/>
    <property type="match status" value="1"/>
</dbReference>
<dbReference type="PANTHER" id="PTHR48084">
    <property type="entry name" value="2-OXOGLUTARATE OXIDOREDUCTASE SUBUNIT KORB-RELATED"/>
    <property type="match status" value="1"/>
</dbReference>
<dbReference type="EC" id="1.2.7.11" evidence="5"/>
<sequence>MATEIKPEHFRPPIWNDWCPGCGDFGILSAMYQAFAELKLKPLDLVVVSGIGCSGKTPHYINAGGVHTLHGRALPFAQGIKIANPNLTVVVNVGDGDLLGIGSAHFVAMGRRNIDIVVIMHNNTVYGLTKGQASPTLRLGEQPKSLPKPNIQSAVNPIALALASGYTFVARGYAARVPHLKELIKQAILHKGSAFIDVLQPCVTFDNIHTYDYYNKRVYDVQEEDKWDPVADTPEKRWEKLKGALQYAYADGERIPIGVFYVDKTVPPFEERLLSRMPKYLEAPPALQKIEENGAPAINQNVFKQLFKRNIIEIGKR</sequence>
<dbReference type="GO" id="GO:0018491">
    <property type="term" value="F:2-oxobutyrate synthase activity"/>
    <property type="evidence" value="ECO:0007669"/>
    <property type="project" value="UniProtKB-ARBA"/>
</dbReference>
<proteinExistence type="predicted"/>
<name>A0A832SZK3_9CREN</name>
<dbReference type="InterPro" id="IPR053399">
    <property type="entry name" value="2-oxoacid:Fd_oxidored_beta"/>
</dbReference>
<evidence type="ECO:0000256" key="1">
    <source>
        <dbReference type="ARBA" id="ARBA00001946"/>
    </source>
</evidence>
<comment type="catalytic activity">
    <reaction evidence="12">
        <text>a 2-oxocarboxylate + 2 oxidized [2Fe-2S]-[ferredoxin] + CoA = an acyl-CoA + 2 reduced [2Fe-2S]-[ferredoxin] + CO2 + H(+)</text>
        <dbReference type="Rhea" id="RHEA:42316"/>
        <dbReference type="Rhea" id="RHEA-COMP:10000"/>
        <dbReference type="Rhea" id="RHEA-COMP:10001"/>
        <dbReference type="ChEBI" id="CHEBI:15378"/>
        <dbReference type="ChEBI" id="CHEBI:16526"/>
        <dbReference type="ChEBI" id="CHEBI:33737"/>
        <dbReference type="ChEBI" id="CHEBI:33738"/>
        <dbReference type="ChEBI" id="CHEBI:35179"/>
        <dbReference type="ChEBI" id="CHEBI:57287"/>
        <dbReference type="ChEBI" id="CHEBI:58342"/>
        <dbReference type="EC" id="1.2.7.11"/>
    </reaction>
</comment>
<dbReference type="AlphaFoldDB" id="A0A832SZK3"/>
<dbReference type="Pfam" id="PF12367">
    <property type="entry name" value="PFO_beta_C"/>
    <property type="match status" value="1"/>
</dbReference>
<evidence type="ECO:0000256" key="11">
    <source>
        <dbReference type="ARBA" id="ARBA00023052"/>
    </source>
</evidence>
<dbReference type="PANTHER" id="PTHR48084:SF2">
    <property type="entry name" value="PYRUVATE FERREDOXIN_FLAVODOXIN OXIDOREDUCTASE, BETA SUBUNIT"/>
    <property type="match status" value="1"/>
</dbReference>
<dbReference type="Pfam" id="PF02775">
    <property type="entry name" value="TPP_enzyme_C"/>
    <property type="match status" value="1"/>
</dbReference>
<dbReference type="EMBL" id="DUJP01000036">
    <property type="protein sequence ID" value="HII47912.1"/>
    <property type="molecule type" value="Genomic_DNA"/>
</dbReference>
<keyword evidence="6" id="KW-0479">Metal-binding</keyword>
<evidence type="ECO:0000256" key="12">
    <source>
        <dbReference type="ARBA" id="ARBA00048893"/>
    </source>
</evidence>
<keyword evidence="8" id="KW-0560">Oxidoreductase</keyword>
<keyword evidence="9" id="KW-0408">Iron</keyword>
<comment type="caution">
    <text evidence="15">The sequence shown here is derived from an EMBL/GenBank/DDBJ whole genome shotgun (WGS) entry which is preliminary data.</text>
</comment>
<evidence type="ECO:0000256" key="10">
    <source>
        <dbReference type="ARBA" id="ARBA00023014"/>
    </source>
</evidence>
<evidence type="ECO:0000313" key="16">
    <source>
        <dbReference type="Proteomes" id="UP000651120"/>
    </source>
</evidence>
<dbReference type="GO" id="GO:0030976">
    <property type="term" value="F:thiamine pyrophosphate binding"/>
    <property type="evidence" value="ECO:0007669"/>
    <property type="project" value="InterPro"/>
</dbReference>
<evidence type="ECO:0000256" key="8">
    <source>
        <dbReference type="ARBA" id="ARBA00023002"/>
    </source>
</evidence>
<dbReference type="InterPro" id="IPR011766">
    <property type="entry name" value="TPP_enzyme_TPP-bd"/>
</dbReference>
<dbReference type="RefSeq" id="WP_011008870.1">
    <property type="nucleotide sequence ID" value="NZ_DUJP01000036.1"/>
</dbReference>
<dbReference type="GO" id="GO:0046872">
    <property type="term" value="F:metal ion binding"/>
    <property type="evidence" value="ECO:0007669"/>
    <property type="project" value="UniProtKB-KW"/>
</dbReference>
<comment type="subunit">
    <text evidence="4">Heterodimer composed of an alpha and a beta subunit.</text>
</comment>
<comment type="cofactor">
    <cofactor evidence="3">
        <name>[4Fe-4S] cluster</name>
        <dbReference type="ChEBI" id="CHEBI:49883"/>
    </cofactor>
</comment>
<evidence type="ECO:0000256" key="4">
    <source>
        <dbReference type="ARBA" id="ARBA00011631"/>
    </source>
</evidence>
<dbReference type="InterPro" id="IPR051457">
    <property type="entry name" value="2-oxoacid:Fd_oxidoreductase"/>
</dbReference>
<dbReference type="NCBIfam" id="NF041171">
    <property type="entry name" value="Oxoac_fdxbeta_Archa"/>
    <property type="match status" value="1"/>
</dbReference>
<evidence type="ECO:0000256" key="5">
    <source>
        <dbReference type="ARBA" id="ARBA00012691"/>
    </source>
</evidence>
<evidence type="ECO:0000256" key="7">
    <source>
        <dbReference type="ARBA" id="ARBA00022842"/>
    </source>
</evidence>
<dbReference type="InterPro" id="IPR029061">
    <property type="entry name" value="THDP-binding"/>
</dbReference>
<evidence type="ECO:0000256" key="3">
    <source>
        <dbReference type="ARBA" id="ARBA00001966"/>
    </source>
</evidence>
<evidence type="ECO:0000256" key="2">
    <source>
        <dbReference type="ARBA" id="ARBA00001964"/>
    </source>
</evidence>
<accession>A0A832SZK3</accession>
<dbReference type="Gene3D" id="3.40.50.970">
    <property type="match status" value="1"/>
</dbReference>
<keyword evidence="10" id="KW-0411">Iron-sulfur</keyword>
<dbReference type="SUPFAM" id="SSF52518">
    <property type="entry name" value="Thiamin diphosphate-binding fold (THDP-binding)"/>
    <property type="match status" value="1"/>
</dbReference>
<feature type="domain" description="Pyruvate ferredoxin oxidoreductase beta subunit C-terminal" evidence="14">
    <location>
        <begin position="202"/>
        <end position="273"/>
    </location>
</feature>
<dbReference type="GO" id="GO:0051536">
    <property type="term" value="F:iron-sulfur cluster binding"/>
    <property type="evidence" value="ECO:0007669"/>
    <property type="project" value="UniProtKB-KW"/>
</dbReference>
<dbReference type="InterPro" id="IPR032686">
    <property type="entry name" value="PFO_beta_C"/>
</dbReference>
<keyword evidence="7" id="KW-0460">Magnesium</keyword>
<feature type="domain" description="Thiamine pyrophosphate enzyme TPP-binding" evidence="13">
    <location>
        <begin position="51"/>
        <end position="198"/>
    </location>
</feature>
<organism evidence="15 16">
    <name type="scientific">Pyrobaculum aerophilum</name>
    <dbReference type="NCBI Taxonomy" id="13773"/>
    <lineage>
        <taxon>Archaea</taxon>
        <taxon>Thermoproteota</taxon>
        <taxon>Thermoprotei</taxon>
        <taxon>Thermoproteales</taxon>
        <taxon>Thermoproteaceae</taxon>
        <taxon>Pyrobaculum</taxon>
    </lineage>
</organism>
<dbReference type="Proteomes" id="UP000651120">
    <property type="component" value="Unassembled WGS sequence"/>
</dbReference>
<reference evidence="15" key="1">
    <citation type="journal article" date="2020" name="bioRxiv">
        <title>A rank-normalized archaeal taxonomy based on genome phylogeny resolves widespread incomplete and uneven classifications.</title>
        <authorList>
            <person name="Rinke C."/>
            <person name="Chuvochina M."/>
            <person name="Mussig A.J."/>
            <person name="Chaumeil P.-A."/>
            <person name="Waite D.W."/>
            <person name="Whitman W.B."/>
            <person name="Parks D.H."/>
            <person name="Hugenholtz P."/>
        </authorList>
    </citation>
    <scope>NUCLEOTIDE SEQUENCE</scope>
    <source>
        <strain evidence="15">UBA8839</strain>
    </source>
</reference>
<keyword evidence="11" id="KW-0786">Thiamine pyrophosphate</keyword>
<dbReference type="GO" id="GO:0019164">
    <property type="term" value="F:pyruvate synthase activity"/>
    <property type="evidence" value="ECO:0007669"/>
    <property type="project" value="UniProtKB-ARBA"/>
</dbReference>
<protein>
    <recommendedName>
        <fullName evidence="5">2-oxoacid oxidoreductase (ferredoxin)</fullName>
        <ecNumber evidence="5">1.2.7.11</ecNumber>
    </recommendedName>
</protein>
<evidence type="ECO:0000256" key="9">
    <source>
        <dbReference type="ARBA" id="ARBA00023004"/>
    </source>
</evidence>
<evidence type="ECO:0000256" key="6">
    <source>
        <dbReference type="ARBA" id="ARBA00022723"/>
    </source>
</evidence>
<dbReference type="InterPro" id="IPR011896">
    <property type="entry name" value="OFOB"/>
</dbReference>
<gene>
    <name evidence="15" type="ORF">HA333_10905</name>
</gene>